<comment type="subcellular location">
    <subcellularLocation>
        <location evidence="1">Nucleus</location>
    </subcellularLocation>
</comment>
<dbReference type="GO" id="GO:0006355">
    <property type="term" value="P:regulation of DNA-templated transcription"/>
    <property type="evidence" value="ECO:0007669"/>
    <property type="project" value="InterPro"/>
</dbReference>
<dbReference type="InterPro" id="IPR044660">
    <property type="entry name" value="IBH1-like"/>
</dbReference>
<dbReference type="PANTHER" id="PTHR33124">
    <property type="entry name" value="TRANSCRIPTION FACTOR IBH1-LIKE 1"/>
    <property type="match status" value="1"/>
</dbReference>
<comment type="caution">
    <text evidence="6">The sequence shown here is derived from an EMBL/GenBank/DDBJ whole genome shotgun (WGS) entry which is preliminary data.</text>
</comment>
<reference evidence="6" key="1">
    <citation type="submission" date="2024-03" db="EMBL/GenBank/DDBJ databases">
        <title>WGS assembly of Saponaria officinalis var. Norfolk2.</title>
        <authorList>
            <person name="Jenkins J."/>
            <person name="Shu S."/>
            <person name="Grimwood J."/>
            <person name="Barry K."/>
            <person name="Goodstein D."/>
            <person name="Schmutz J."/>
            <person name="Leebens-Mack J."/>
            <person name="Osbourn A."/>
        </authorList>
    </citation>
    <scope>NUCLEOTIDE SEQUENCE [LARGE SCALE GENOMIC DNA]</scope>
    <source>
        <strain evidence="6">JIC</strain>
    </source>
</reference>
<protein>
    <recommendedName>
        <fullName evidence="5">IBH1-like N-terminal domain-containing protein</fullName>
    </recommendedName>
</protein>
<evidence type="ECO:0000256" key="3">
    <source>
        <dbReference type="ARBA" id="ARBA00023163"/>
    </source>
</evidence>
<evidence type="ECO:0000256" key="2">
    <source>
        <dbReference type="ARBA" id="ARBA00023015"/>
    </source>
</evidence>
<dbReference type="EMBL" id="JBDFQZ010000006">
    <property type="protein sequence ID" value="KAK9715547.1"/>
    <property type="molecule type" value="Genomic_DNA"/>
</dbReference>
<keyword evidence="2" id="KW-0805">Transcription regulation</keyword>
<dbReference type="Proteomes" id="UP001443914">
    <property type="component" value="Unassembled WGS sequence"/>
</dbReference>
<keyword evidence="7" id="KW-1185">Reference proteome</keyword>
<feature type="domain" description="IBH1-like N-terminal" evidence="5">
    <location>
        <begin position="6"/>
        <end position="66"/>
    </location>
</feature>
<dbReference type="AlphaFoldDB" id="A0AAW1KCN0"/>
<keyword evidence="4" id="KW-0539">Nucleus</keyword>
<organism evidence="6 7">
    <name type="scientific">Saponaria officinalis</name>
    <name type="common">Common soapwort</name>
    <name type="synonym">Lychnis saponaria</name>
    <dbReference type="NCBI Taxonomy" id="3572"/>
    <lineage>
        <taxon>Eukaryota</taxon>
        <taxon>Viridiplantae</taxon>
        <taxon>Streptophyta</taxon>
        <taxon>Embryophyta</taxon>
        <taxon>Tracheophyta</taxon>
        <taxon>Spermatophyta</taxon>
        <taxon>Magnoliopsida</taxon>
        <taxon>eudicotyledons</taxon>
        <taxon>Gunneridae</taxon>
        <taxon>Pentapetalae</taxon>
        <taxon>Caryophyllales</taxon>
        <taxon>Caryophyllaceae</taxon>
        <taxon>Caryophylleae</taxon>
        <taxon>Saponaria</taxon>
    </lineage>
</organism>
<dbReference type="InterPro" id="IPR044549">
    <property type="entry name" value="bHLH_AtIBH1-like"/>
</dbReference>
<gene>
    <name evidence="6" type="ORF">RND81_06G172400</name>
</gene>
<keyword evidence="3" id="KW-0804">Transcription</keyword>
<dbReference type="GO" id="GO:0005634">
    <property type="term" value="C:nucleus"/>
    <property type="evidence" value="ECO:0007669"/>
    <property type="project" value="UniProtKB-SubCell"/>
</dbReference>
<evidence type="ECO:0000256" key="4">
    <source>
        <dbReference type="ARBA" id="ARBA00023242"/>
    </source>
</evidence>
<dbReference type="PANTHER" id="PTHR33124:SF5">
    <property type="entry name" value="TRANSCRIPTION FACTOR IBH1-LIKE 1"/>
    <property type="match status" value="1"/>
</dbReference>
<evidence type="ECO:0000313" key="7">
    <source>
        <dbReference type="Proteomes" id="UP001443914"/>
    </source>
</evidence>
<dbReference type="Pfam" id="PF26576">
    <property type="entry name" value="IBH1_N"/>
    <property type="match status" value="1"/>
</dbReference>
<sequence length="195" mass="22816">MQYYQDSLKKEFLKKWIKCLQSFTPSKMNNMTFIQRKKVIKFSSNLAMASTRNSTRSWNNAFISKAYEDEETRDLANKIPRRFDETNWPLSSKDKLRTRNFLRGTSKNNYKNVISKKIGNFRKIVPRKIGPFNSIKVNSRAIAKRLVKKRVEILKGLIPGGECMDECCLIKETLNYIVSLRAQVDVMHYLVNNCC</sequence>
<dbReference type="CDD" id="cd11444">
    <property type="entry name" value="bHLH_AtIBH1_like"/>
    <property type="match status" value="1"/>
</dbReference>
<name>A0AAW1KCN0_SAPOF</name>
<dbReference type="InterPro" id="IPR059002">
    <property type="entry name" value="IBH1_N"/>
</dbReference>
<evidence type="ECO:0000313" key="6">
    <source>
        <dbReference type="EMBL" id="KAK9715547.1"/>
    </source>
</evidence>
<evidence type="ECO:0000259" key="5">
    <source>
        <dbReference type="Pfam" id="PF26576"/>
    </source>
</evidence>
<proteinExistence type="predicted"/>
<accession>A0AAW1KCN0</accession>
<evidence type="ECO:0000256" key="1">
    <source>
        <dbReference type="ARBA" id="ARBA00004123"/>
    </source>
</evidence>